<dbReference type="EMBL" id="FZOD01000053">
    <property type="protein sequence ID" value="SNT51558.1"/>
    <property type="molecule type" value="Genomic_DNA"/>
</dbReference>
<dbReference type="Proteomes" id="UP000198282">
    <property type="component" value="Unassembled WGS sequence"/>
</dbReference>
<proteinExistence type="predicted"/>
<dbReference type="AlphaFoldDB" id="A0A239NBE1"/>
<accession>A0A239NBE1</accession>
<sequence>MCVLCYELVPEDHWSDGVSDGGADAVPGRSRYRRTRILSAVLAPYGLTVSDPGTGPHCVVADRKGAAEVAAGLPAVWQAAQRLSPRRIDVLDPVLLEALAPGVPAGEQT</sequence>
<organism evidence="1 2">
    <name type="scientific">Streptosporangium subroseum</name>
    <dbReference type="NCBI Taxonomy" id="106412"/>
    <lineage>
        <taxon>Bacteria</taxon>
        <taxon>Bacillati</taxon>
        <taxon>Actinomycetota</taxon>
        <taxon>Actinomycetes</taxon>
        <taxon>Streptosporangiales</taxon>
        <taxon>Streptosporangiaceae</taxon>
        <taxon>Streptosporangium</taxon>
    </lineage>
</organism>
<evidence type="ECO:0000313" key="2">
    <source>
        <dbReference type="Proteomes" id="UP000198282"/>
    </source>
</evidence>
<keyword evidence="2" id="KW-1185">Reference proteome</keyword>
<name>A0A239NBE1_9ACTN</name>
<reference evidence="1 2" key="1">
    <citation type="submission" date="2017-06" db="EMBL/GenBank/DDBJ databases">
        <authorList>
            <person name="Kim H.J."/>
            <person name="Triplett B.A."/>
        </authorList>
    </citation>
    <scope>NUCLEOTIDE SEQUENCE [LARGE SCALE GENOMIC DNA]</scope>
    <source>
        <strain evidence="1 2">CGMCC 4.2132</strain>
    </source>
</reference>
<gene>
    <name evidence="1" type="ORF">SAMN05216276_105366</name>
</gene>
<evidence type="ECO:0000313" key="1">
    <source>
        <dbReference type="EMBL" id="SNT51558.1"/>
    </source>
</evidence>
<protein>
    <submittedName>
        <fullName evidence="1">Uncharacterized protein</fullName>
    </submittedName>
</protein>